<feature type="transmembrane region" description="Helical" evidence="2">
    <location>
        <begin position="800"/>
        <end position="822"/>
    </location>
</feature>
<feature type="transmembrane region" description="Helical" evidence="2">
    <location>
        <begin position="618"/>
        <end position="641"/>
    </location>
</feature>
<reference evidence="5" key="1">
    <citation type="journal article" date="2018" name="Mol. Biol. Evol.">
        <title>Rates of Mutation and Recombination in Siphoviridae Phage Genome Evolution over Three Decades.</title>
        <authorList>
            <person name="Kupczok A."/>
            <person name="Neve H."/>
            <person name="Huang K.D."/>
            <person name="Hoeppner M.P."/>
            <person name="Heller K.J."/>
            <person name="Franz C.M.A.P."/>
            <person name="Dagan T."/>
        </authorList>
    </citation>
    <scope>NUCLEOTIDE SEQUENCE [LARGE SCALE GENOMIC DNA]</scope>
</reference>
<name>A0A2K8I5L4_9CAUD</name>
<evidence type="ECO:0000259" key="3">
    <source>
        <dbReference type="Pfam" id="PF20155"/>
    </source>
</evidence>
<sequence length="916" mass="96728">MASNATFEVEIYGNTTKFENSLKGVNTAMSGLRGEAKNLREALKLDPTNTGKMAQLQKNLQTQLGLSRDKATKLKEELATVDKSTPAGQKKWLQLTRDLGTAETQANRLESEIKQVEGAIKSGSWNIDAKMDTKGVNSGIDGMKSRFSGLREIAVGVFRQIGASAVSAVGNGLKGWVSDAMDTQKAMISLNNTMKFKGNGQEFDYVSKSMQNLAKDTNANTEDTLKLSTTFIGLGDTAKSAVSKTEALVKANQAFGGTGKQLKGVVQAYGQMSASGKVTAENINQLTDNNTALGSALKSTVMEMNPALKQYGSFAEASENGAVSVEMLDKAMQQLGKAGGGGVTTISDAWDSFNETLSLALLPTLDALTPIISALIDKMAGWGESAGKTITNVIKYFQDLFQKLQENGTTLAFLEAWDNIKSAFDSIVSIIGNVINSFLGINTETTKNKTSIDNVAKSIAIFAGKFSEVTKKISDFLKKISESKRAMDTLKGTLVVLASAFVALKVIDGIVKAIELYNKIVKIGTAIQGAFNAVMAINPFVALGIAIVAIVAGLVYFFTQTETGKKVWQSFVDFLSQSIEAIKQFFTGLGTWFSELWTSTVEGTKTIWNGITEFFSGLWNGIVTIITNVFATIASAVTGAYNWFVTTFQPLISFYQSIFNLIGSIINVAFQLILAIVRGAYQLVIGAWKGLSGFFGGIFNAVSSVVSSVFGAIGSFASSAWGVVRSIWSAVSGFFSGIFNSVRGVVSGVFSAIGGFASNAWSRISGVFSGVSGFFSGVFSGATSAVSGAFSAFGSFASNAYNAITGVFNGIGGFFSGIFGGIKNTIDSVLGGVTNTINNISGAINGIAGKLGGLFKGSMVVGLTDVNLSSSGYGLSTNSVSSDNRTYNTFNVQGGAGQDVSNLARAIRREFDLGRA</sequence>
<dbReference type="NCBIfam" id="TIGR02675">
    <property type="entry name" value="tape_meas_nterm"/>
    <property type="match status" value="1"/>
</dbReference>
<dbReference type="Proteomes" id="UP000241326">
    <property type="component" value="Segment"/>
</dbReference>
<feature type="transmembrane region" description="Helical" evidence="2">
    <location>
        <begin position="737"/>
        <end position="761"/>
    </location>
</feature>
<feature type="transmembrane region" description="Helical" evidence="2">
    <location>
        <begin position="540"/>
        <end position="559"/>
    </location>
</feature>
<keyword evidence="2" id="KW-0472">Membrane</keyword>
<dbReference type="Pfam" id="PF20155">
    <property type="entry name" value="TMP_3"/>
    <property type="match status" value="1"/>
</dbReference>
<feature type="transmembrane region" description="Helical" evidence="2">
    <location>
        <begin position="693"/>
        <end position="717"/>
    </location>
</feature>
<gene>
    <name evidence="4" type="ORF">LP0004a_17</name>
</gene>
<dbReference type="PANTHER" id="PTHR37813">
    <property type="entry name" value="FELS-2 PROPHAGE PROTEIN"/>
    <property type="match status" value="1"/>
</dbReference>
<evidence type="ECO:0000256" key="1">
    <source>
        <dbReference type="ARBA" id="ARBA00022465"/>
    </source>
</evidence>
<dbReference type="GO" id="GO:0098003">
    <property type="term" value="P:viral tail assembly"/>
    <property type="evidence" value="ECO:0007669"/>
    <property type="project" value="UniProtKB-KW"/>
</dbReference>
<dbReference type="InterPro" id="IPR013491">
    <property type="entry name" value="Tape_meas_N"/>
</dbReference>
<feature type="transmembrane region" description="Helical" evidence="2">
    <location>
        <begin position="773"/>
        <end position="794"/>
    </location>
</feature>
<feature type="domain" description="Tape measure protein N-terminal" evidence="3">
    <location>
        <begin position="180"/>
        <end position="351"/>
    </location>
</feature>
<keyword evidence="1" id="KW-1245">Viral tail assembly</keyword>
<keyword evidence="1" id="KW-1188">Viral release from host cell</keyword>
<feature type="transmembrane region" description="Helical" evidence="2">
    <location>
        <begin position="661"/>
        <end position="681"/>
    </location>
</feature>
<proteinExistence type="predicted"/>
<evidence type="ECO:0000313" key="5">
    <source>
        <dbReference type="Proteomes" id="UP000241326"/>
    </source>
</evidence>
<organism evidence="4 5">
    <name type="scientific">Lactococcus phage LP0004a</name>
    <dbReference type="NCBI Taxonomy" id="2027261"/>
    <lineage>
        <taxon>Viruses</taxon>
        <taxon>Duplodnaviria</taxon>
        <taxon>Heunggongvirae</taxon>
        <taxon>Uroviricota</taxon>
        <taxon>Caudoviricetes</taxon>
        <taxon>Skunavirus</taxon>
        <taxon>Skunavirus LP9903</taxon>
    </lineage>
</organism>
<dbReference type="PANTHER" id="PTHR37813:SF1">
    <property type="entry name" value="FELS-2 PROPHAGE PROTEIN"/>
    <property type="match status" value="1"/>
</dbReference>
<evidence type="ECO:0000313" key="4">
    <source>
        <dbReference type="EMBL" id="ATE82650.1"/>
    </source>
</evidence>
<accession>A0A2K8I5L4</accession>
<keyword evidence="2" id="KW-0812">Transmembrane</keyword>
<protein>
    <submittedName>
        <fullName evidence="4">Tape measure protein</fullName>
    </submittedName>
</protein>
<reference evidence="4 5" key="2">
    <citation type="journal article" date="2018" name="Mol. Biol. Evol.">
        <title>Rates of mutation and recombination in Siphoviridae phage genome evolution over three decades.</title>
        <authorList>
            <person name="Kupczok A."/>
            <person name="Neve H."/>
            <person name="Huang K.D."/>
            <person name="Hoeppner M.P."/>
            <person name="Heller K.J."/>
            <person name="Franz C.M.A.P."/>
            <person name="Dagan T."/>
        </authorList>
    </citation>
    <scope>NUCLEOTIDE SEQUENCE [LARGE SCALE GENOMIC DNA]</scope>
</reference>
<keyword evidence="2" id="KW-1133">Transmembrane helix</keyword>
<evidence type="ECO:0000256" key="2">
    <source>
        <dbReference type="SAM" id="Phobius"/>
    </source>
</evidence>
<dbReference type="EMBL" id="MF775687">
    <property type="protein sequence ID" value="ATE82650.1"/>
    <property type="molecule type" value="Genomic_DNA"/>
</dbReference>